<dbReference type="Gene3D" id="1.10.150.20">
    <property type="entry name" value="5' to 3' exonuclease, C-terminal subdomain"/>
    <property type="match status" value="1"/>
</dbReference>
<dbReference type="NCBIfam" id="TIGR00084">
    <property type="entry name" value="ruvA"/>
    <property type="match status" value="1"/>
</dbReference>
<evidence type="ECO:0000256" key="3">
    <source>
        <dbReference type="ARBA" id="ARBA00023125"/>
    </source>
</evidence>
<keyword evidence="2" id="KW-0227">DNA damage</keyword>
<evidence type="ECO:0000256" key="2">
    <source>
        <dbReference type="ARBA" id="ARBA00022763"/>
    </source>
</evidence>
<dbReference type="GO" id="GO:0003677">
    <property type="term" value="F:DNA binding"/>
    <property type="evidence" value="ECO:0007669"/>
    <property type="project" value="UniProtKB-KW"/>
</dbReference>
<dbReference type="Pfam" id="PF01330">
    <property type="entry name" value="RuvA_N"/>
    <property type="match status" value="1"/>
</dbReference>
<reference evidence="7" key="1">
    <citation type="submission" date="2018-05" db="EMBL/GenBank/DDBJ databases">
        <authorList>
            <person name="Lanie J.A."/>
            <person name="Ng W.-L."/>
            <person name="Kazmierczak K.M."/>
            <person name="Andrzejewski T.M."/>
            <person name="Davidsen T.M."/>
            <person name="Wayne K.J."/>
            <person name="Tettelin H."/>
            <person name="Glass J.I."/>
            <person name="Rusch D."/>
            <person name="Podicherti R."/>
            <person name="Tsui H.-C.T."/>
            <person name="Winkler M.E."/>
        </authorList>
    </citation>
    <scope>NUCLEOTIDE SEQUENCE</scope>
</reference>
<keyword evidence="3" id="KW-0238">DNA-binding</keyword>
<dbReference type="AlphaFoldDB" id="A0A381YTJ2"/>
<organism evidence="7">
    <name type="scientific">marine metagenome</name>
    <dbReference type="NCBI Taxonomy" id="408172"/>
    <lineage>
        <taxon>unclassified sequences</taxon>
        <taxon>metagenomes</taxon>
        <taxon>ecological metagenomes</taxon>
    </lineage>
</organism>
<dbReference type="InterPro" id="IPR013849">
    <property type="entry name" value="DNA_helicase_Holl-junc_RuvA_I"/>
</dbReference>
<dbReference type="Pfam" id="PF07499">
    <property type="entry name" value="RuvA_C"/>
    <property type="match status" value="1"/>
</dbReference>
<dbReference type="GO" id="GO:0006310">
    <property type="term" value="P:DNA recombination"/>
    <property type="evidence" value="ECO:0007669"/>
    <property type="project" value="InterPro"/>
</dbReference>
<name>A0A381YTJ2_9ZZZZ</name>
<dbReference type="SUPFAM" id="SSF47781">
    <property type="entry name" value="RuvA domain 2-like"/>
    <property type="match status" value="1"/>
</dbReference>
<dbReference type="GO" id="GO:0006281">
    <property type="term" value="P:DNA repair"/>
    <property type="evidence" value="ECO:0007669"/>
    <property type="project" value="UniProtKB-KW"/>
</dbReference>
<dbReference type="CDD" id="cd14332">
    <property type="entry name" value="UBA_RuvA_C"/>
    <property type="match status" value="1"/>
</dbReference>
<keyword evidence="1" id="KW-0963">Cytoplasm</keyword>
<evidence type="ECO:0000313" key="7">
    <source>
        <dbReference type="EMBL" id="SVA79941.1"/>
    </source>
</evidence>
<dbReference type="GO" id="GO:0009378">
    <property type="term" value="F:four-way junction helicase activity"/>
    <property type="evidence" value="ECO:0007669"/>
    <property type="project" value="InterPro"/>
</dbReference>
<dbReference type="GO" id="GO:0005524">
    <property type="term" value="F:ATP binding"/>
    <property type="evidence" value="ECO:0007669"/>
    <property type="project" value="InterPro"/>
</dbReference>
<dbReference type="EMBL" id="UINC01018945">
    <property type="protein sequence ID" value="SVA79941.1"/>
    <property type="molecule type" value="Genomic_DNA"/>
</dbReference>
<evidence type="ECO:0008006" key="8">
    <source>
        <dbReference type="Google" id="ProtNLM"/>
    </source>
</evidence>
<evidence type="ECO:0000256" key="1">
    <source>
        <dbReference type="ARBA" id="ARBA00022490"/>
    </source>
</evidence>
<keyword evidence="4" id="KW-0234">DNA repair</keyword>
<sequence>MIGSLRGQLLERFEEADRGEVLVEAAGVGYRVTVTPTTAVRLGDVGGQVFLYVHHLIREADQALYGFLERSERTCFEALLSAHGVGPALALSVLGVHGPLELARVVADEDVAALCLVPGVGKKTATRLLIELKSALDMPVDGVPSGAETPGGARSALVEVQEALGGLGYTLEEVRSVLGDLAGDDAAVLLREALQRLARA</sequence>
<dbReference type="InterPro" id="IPR011114">
    <property type="entry name" value="RuvA_C"/>
</dbReference>
<evidence type="ECO:0000259" key="5">
    <source>
        <dbReference type="Pfam" id="PF01330"/>
    </source>
</evidence>
<dbReference type="HAMAP" id="MF_00031">
    <property type="entry name" value="DNA_HJ_migration_RuvA"/>
    <property type="match status" value="1"/>
</dbReference>
<dbReference type="InterPro" id="IPR012340">
    <property type="entry name" value="NA-bd_OB-fold"/>
</dbReference>
<dbReference type="InterPro" id="IPR010994">
    <property type="entry name" value="RuvA_2-like"/>
</dbReference>
<proteinExistence type="inferred from homology"/>
<protein>
    <recommendedName>
        <fullName evidence="8">DNA helicase Holliday junction RuvA type domain-containing protein</fullName>
    </recommendedName>
</protein>
<evidence type="ECO:0000256" key="4">
    <source>
        <dbReference type="ARBA" id="ARBA00023204"/>
    </source>
</evidence>
<dbReference type="InterPro" id="IPR000085">
    <property type="entry name" value="RuvA"/>
</dbReference>
<feature type="domain" description="Holliday junction DNA helicase RuvA C-terminal" evidence="6">
    <location>
        <begin position="157"/>
        <end position="197"/>
    </location>
</feature>
<dbReference type="GO" id="GO:0009379">
    <property type="term" value="C:Holliday junction helicase complex"/>
    <property type="evidence" value="ECO:0007669"/>
    <property type="project" value="InterPro"/>
</dbReference>
<feature type="domain" description="DNA helicase Holliday junction RuvA type" evidence="5">
    <location>
        <begin position="1"/>
        <end position="66"/>
    </location>
</feature>
<dbReference type="Pfam" id="PF14520">
    <property type="entry name" value="HHH_5"/>
    <property type="match status" value="1"/>
</dbReference>
<evidence type="ECO:0000259" key="6">
    <source>
        <dbReference type="Pfam" id="PF07499"/>
    </source>
</evidence>
<dbReference type="SUPFAM" id="SSF50249">
    <property type="entry name" value="Nucleic acid-binding proteins"/>
    <property type="match status" value="1"/>
</dbReference>
<gene>
    <name evidence="7" type="ORF">METZ01_LOCUS132795</name>
</gene>
<dbReference type="Gene3D" id="2.40.50.140">
    <property type="entry name" value="Nucleic acid-binding proteins"/>
    <property type="match status" value="1"/>
</dbReference>
<accession>A0A381YTJ2</accession>